<name>A0A2H0LLX5_9BACT</name>
<dbReference type="InterPro" id="IPR029063">
    <property type="entry name" value="SAM-dependent_MTases_sf"/>
</dbReference>
<reference evidence="2 3" key="1">
    <citation type="submission" date="2017-09" db="EMBL/GenBank/DDBJ databases">
        <title>Depth-based differentiation of microbial function through sediment-hosted aquifers and enrichment of novel symbionts in the deep terrestrial subsurface.</title>
        <authorList>
            <person name="Probst A.J."/>
            <person name="Ladd B."/>
            <person name="Jarett J.K."/>
            <person name="Geller-Mcgrath D.E."/>
            <person name="Sieber C.M."/>
            <person name="Emerson J.B."/>
            <person name="Anantharaman K."/>
            <person name="Thomas B.C."/>
            <person name="Malmstrom R."/>
            <person name="Stieglmeier M."/>
            <person name="Klingl A."/>
            <person name="Woyke T."/>
            <person name="Ryan C.M."/>
            <person name="Banfield J.F."/>
        </authorList>
    </citation>
    <scope>NUCLEOTIDE SEQUENCE [LARGE SCALE GENOMIC DNA]</scope>
    <source>
        <strain evidence="2">CG11_big_fil_rev_8_21_14_0_20_45_26</strain>
    </source>
</reference>
<dbReference type="PANTHER" id="PTHR43861">
    <property type="entry name" value="TRANS-ACONITATE 2-METHYLTRANSFERASE-RELATED"/>
    <property type="match status" value="1"/>
</dbReference>
<feature type="domain" description="Methyltransferase type 11" evidence="1">
    <location>
        <begin position="43"/>
        <end position="134"/>
    </location>
</feature>
<sequence length="225" mass="26335">MNIDRAKSKFEHYAETHPMGGPVSDFEREFYQKYLQGLKGNIVDIGCGDGKYISYFHQITENAGIYACDISLKRVQRVKAHGYAGFVGSAETLPLRNQSVDWVFLMQVLEHVSNPECVIAECERVLAPQGCCLILVPNYPAKRIYDWINMVRHQKWHKWLDDPTHCTKLNHLQLHRLLSNHFSRVDIYPTFIYGEGRLRFIQEWKTRRRSVMWAAHKLLAVCRRQ</sequence>
<dbReference type="Proteomes" id="UP000230859">
    <property type="component" value="Unassembled WGS sequence"/>
</dbReference>
<dbReference type="Pfam" id="PF08241">
    <property type="entry name" value="Methyltransf_11"/>
    <property type="match status" value="1"/>
</dbReference>
<dbReference type="GO" id="GO:0008757">
    <property type="term" value="F:S-adenosylmethionine-dependent methyltransferase activity"/>
    <property type="evidence" value="ECO:0007669"/>
    <property type="project" value="InterPro"/>
</dbReference>
<gene>
    <name evidence="2" type="ORF">COV74_09260</name>
</gene>
<dbReference type="AlphaFoldDB" id="A0A2H0LLX5"/>
<evidence type="ECO:0000313" key="2">
    <source>
        <dbReference type="EMBL" id="PIQ85377.1"/>
    </source>
</evidence>
<organism evidence="2 3">
    <name type="scientific">Candidatus Abzuiibacterium crystallinum</name>
    <dbReference type="NCBI Taxonomy" id="1974748"/>
    <lineage>
        <taxon>Bacteria</taxon>
        <taxon>Pseudomonadati</taxon>
        <taxon>Candidatus Omnitrophota</taxon>
        <taxon>Candidatus Abzuiibacterium</taxon>
    </lineage>
</organism>
<dbReference type="SUPFAM" id="SSF53335">
    <property type="entry name" value="S-adenosyl-L-methionine-dependent methyltransferases"/>
    <property type="match status" value="1"/>
</dbReference>
<accession>A0A2H0LLX5</accession>
<dbReference type="InterPro" id="IPR013216">
    <property type="entry name" value="Methyltransf_11"/>
</dbReference>
<evidence type="ECO:0000259" key="1">
    <source>
        <dbReference type="Pfam" id="PF08241"/>
    </source>
</evidence>
<protein>
    <recommendedName>
        <fullName evidence="1">Methyltransferase type 11 domain-containing protein</fullName>
    </recommendedName>
</protein>
<dbReference type="Gene3D" id="3.40.50.150">
    <property type="entry name" value="Vaccinia Virus protein VP39"/>
    <property type="match status" value="1"/>
</dbReference>
<dbReference type="EMBL" id="PCVY01000068">
    <property type="protein sequence ID" value="PIQ85377.1"/>
    <property type="molecule type" value="Genomic_DNA"/>
</dbReference>
<dbReference type="CDD" id="cd02440">
    <property type="entry name" value="AdoMet_MTases"/>
    <property type="match status" value="1"/>
</dbReference>
<proteinExistence type="predicted"/>
<comment type="caution">
    <text evidence="2">The sequence shown here is derived from an EMBL/GenBank/DDBJ whole genome shotgun (WGS) entry which is preliminary data.</text>
</comment>
<evidence type="ECO:0000313" key="3">
    <source>
        <dbReference type="Proteomes" id="UP000230859"/>
    </source>
</evidence>